<reference evidence="2" key="1">
    <citation type="journal article" date="2020" name="bioRxiv">
        <title>Comparative genomics of Chlamydomonas.</title>
        <authorList>
            <person name="Craig R.J."/>
            <person name="Hasan A.R."/>
            <person name="Ness R.W."/>
            <person name="Keightley P.D."/>
        </authorList>
    </citation>
    <scope>NUCLEOTIDE SEQUENCE</scope>
    <source>
        <strain evidence="2">CCAP 11/70</strain>
    </source>
</reference>
<protein>
    <recommendedName>
        <fullName evidence="1">Apple domain-containing protein</fullName>
    </recommendedName>
</protein>
<evidence type="ECO:0000313" key="2">
    <source>
        <dbReference type="EMBL" id="KAG2487025.1"/>
    </source>
</evidence>
<proteinExistence type="predicted"/>
<dbReference type="InterPro" id="IPR003609">
    <property type="entry name" value="Pan_app"/>
</dbReference>
<dbReference type="Gene3D" id="3.50.4.10">
    <property type="entry name" value="Hepatocyte Growth Factor"/>
    <property type="match status" value="2"/>
</dbReference>
<accession>A0A835XUA4</accession>
<dbReference type="Pfam" id="PF14295">
    <property type="entry name" value="PAN_4"/>
    <property type="match status" value="2"/>
</dbReference>
<name>A0A835XUA4_9CHLO</name>
<dbReference type="EMBL" id="JAEHOE010000103">
    <property type="protein sequence ID" value="KAG2487025.1"/>
    <property type="molecule type" value="Genomic_DNA"/>
</dbReference>
<organism evidence="2 3">
    <name type="scientific">Edaphochlamys debaryana</name>
    <dbReference type="NCBI Taxonomy" id="47281"/>
    <lineage>
        <taxon>Eukaryota</taxon>
        <taxon>Viridiplantae</taxon>
        <taxon>Chlorophyta</taxon>
        <taxon>core chlorophytes</taxon>
        <taxon>Chlorophyceae</taxon>
        <taxon>CS clade</taxon>
        <taxon>Chlamydomonadales</taxon>
        <taxon>Chlamydomonadales incertae sedis</taxon>
        <taxon>Edaphochlamys</taxon>
    </lineage>
</organism>
<feature type="domain" description="Apple" evidence="1">
    <location>
        <begin position="152"/>
        <end position="190"/>
    </location>
</feature>
<comment type="caution">
    <text evidence="2">The sequence shown here is derived from an EMBL/GenBank/DDBJ whole genome shotgun (WGS) entry which is preliminary data.</text>
</comment>
<keyword evidence="3" id="KW-1185">Reference proteome</keyword>
<sequence length="304" mass="31744">MSANYGSFHCIPGWGIAGGDVAPGSLADSQDACRDKCLATAGCEFFVYVPGPQECYAKNNMFLGGGGQTGADPTRNPTVCIRLNDADTSGESLPLGAAWSQCMLQDDCQGFTDQGFLLPASAASNPLVSAERCLYTKMPYGSFHCIAGWGIAGGDVAPGSLEDSQDACRDKCLATAGCEFFVYVPGPQECYTKNNMFLGGGGQTGAEPERNPTVCIRLNDAGPVYHRLALLSDPSLCLAAVFDLSPVSTASFPGALFDILPRQRRDLALDIMWGLGGSGVWANLFTASSAASQAFSLPGFIPAA</sequence>
<gene>
    <name evidence="2" type="ORF">HYH03_014395</name>
</gene>
<evidence type="ECO:0000313" key="3">
    <source>
        <dbReference type="Proteomes" id="UP000612055"/>
    </source>
</evidence>
<dbReference type="Proteomes" id="UP000612055">
    <property type="component" value="Unassembled WGS sequence"/>
</dbReference>
<feature type="domain" description="Apple" evidence="1">
    <location>
        <begin position="17"/>
        <end position="56"/>
    </location>
</feature>
<evidence type="ECO:0000259" key="1">
    <source>
        <dbReference type="Pfam" id="PF14295"/>
    </source>
</evidence>
<dbReference type="AlphaFoldDB" id="A0A835XUA4"/>